<proteinExistence type="predicted"/>
<protein>
    <submittedName>
        <fullName evidence="2">Uncharacterized protein</fullName>
    </submittedName>
</protein>
<accession>A0A0F9DBP2</accession>
<organism evidence="2">
    <name type="scientific">marine sediment metagenome</name>
    <dbReference type="NCBI Taxonomy" id="412755"/>
    <lineage>
        <taxon>unclassified sequences</taxon>
        <taxon>metagenomes</taxon>
        <taxon>ecological metagenomes</taxon>
    </lineage>
</organism>
<gene>
    <name evidence="2" type="ORF">LCGC14_2508330</name>
</gene>
<reference evidence="2" key="1">
    <citation type="journal article" date="2015" name="Nature">
        <title>Complex archaea that bridge the gap between prokaryotes and eukaryotes.</title>
        <authorList>
            <person name="Spang A."/>
            <person name="Saw J.H."/>
            <person name="Jorgensen S.L."/>
            <person name="Zaremba-Niedzwiedzka K."/>
            <person name="Martijn J."/>
            <person name="Lind A.E."/>
            <person name="van Eijk R."/>
            <person name="Schleper C."/>
            <person name="Guy L."/>
            <person name="Ettema T.J."/>
        </authorList>
    </citation>
    <scope>NUCLEOTIDE SEQUENCE</scope>
</reference>
<dbReference type="AlphaFoldDB" id="A0A0F9DBP2"/>
<feature type="non-terminal residue" evidence="2">
    <location>
        <position position="1"/>
    </location>
</feature>
<sequence length="107" mass="11309">PVDILEGFLLKKAQDNPSLGVAFGQQFADPGKWAKIEKALSKELIEKFSAIPSPKSTEDREAAEAAARGVSNTAPTQDTSIKPQADLTTMNDAEYAAYKATLPAGAS</sequence>
<evidence type="ECO:0000256" key="1">
    <source>
        <dbReference type="SAM" id="MobiDB-lite"/>
    </source>
</evidence>
<feature type="region of interest" description="Disordered" evidence="1">
    <location>
        <begin position="53"/>
        <end position="82"/>
    </location>
</feature>
<feature type="compositionally biased region" description="Polar residues" evidence="1">
    <location>
        <begin position="70"/>
        <end position="82"/>
    </location>
</feature>
<dbReference type="EMBL" id="LAZR01040168">
    <property type="protein sequence ID" value="KKL15166.1"/>
    <property type="molecule type" value="Genomic_DNA"/>
</dbReference>
<name>A0A0F9DBP2_9ZZZZ</name>
<evidence type="ECO:0000313" key="2">
    <source>
        <dbReference type="EMBL" id="KKL15166.1"/>
    </source>
</evidence>
<comment type="caution">
    <text evidence="2">The sequence shown here is derived from an EMBL/GenBank/DDBJ whole genome shotgun (WGS) entry which is preliminary data.</text>
</comment>